<gene>
    <name evidence="2" type="ORF">FGO68_gene1310</name>
</gene>
<evidence type="ECO:0000313" key="3">
    <source>
        <dbReference type="Proteomes" id="UP000785679"/>
    </source>
</evidence>
<dbReference type="AlphaFoldDB" id="A0A8J8P558"/>
<organism evidence="2 3">
    <name type="scientific">Halteria grandinella</name>
    <dbReference type="NCBI Taxonomy" id="5974"/>
    <lineage>
        <taxon>Eukaryota</taxon>
        <taxon>Sar</taxon>
        <taxon>Alveolata</taxon>
        <taxon>Ciliophora</taxon>
        <taxon>Intramacronucleata</taxon>
        <taxon>Spirotrichea</taxon>
        <taxon>Stichotrichia</taxon>
        <taxon>Sporadotrichida</taxon>
        <taxon>Halteriidae</taxon>
        <taxon>Halteria</taxon>
    </lineage>
</organism>
<comment type="caution">
    <text evidence="2">The sequence shown here is derived from an EMBL/GenBank/DDBJ whole genome shotgun (WGS) entry which is preliminary data.</text>
</comment>
<reference evidence="2" key="1">
    <citation type="submission" date="2019-06" db="EMBL/GenBank/DDBJ databases">
        <authorList>
            <person name="Zheng W."/>
        </authorList>
    </citation>
    <scope>NUCLEOTIDE SEQUENCE</scope>
    <source>
        <strain evidence="2">QDHG01</strain>
    </source>
</reference>
<sequence length="333" mass="37829">MIEEVPMSDEDPNYIILPPAKATSILNMIKSEKERPVKSEQGEFNTNHKISREGQKVISADEIRREIKDDLDKFSEEINESLKGVGQQFTRPHGAKSSNIEIVFAVVFLVGIICTVLQIRQLFGDGKKPNEEDTLKFTNWDGYVHGSMKWGNIDNFIIPNPFSSITDVQYIVGEFEGQIYNNKPHGIGIFKCDKSNAKVCPFKFAYMCFYSGIPHGGPIFMKMANGRSIVFENFRLGHPNGVSIIYEAKGAFDFLTSKQKKEDVSGIVRDIRENHSIMSKEPTKVIEYEEKTAVIFHGIELKNGFTKQKEGLETDLTDQRLTRPYKMPQSEDK</sequence>
<feature type="transmembrane region" description="Helical" evidence="1">
    <location>
        <begin position="102"/>
        <end position="119"/>
    </location>
</feature>
<keyword evidence="1" id="KW-1133">Transmembrane helix</keyword>
<keyword evidence="1" id="KW-0472">Membrane</keyword>
<dbReference type="Proteomes" id="UP000785679">
    <property type="component" value="Unassembled WGS sequence"/>
</dbReference>
<accession>A0A8J8P558</accession>
<proteinExistence type="predicted"/>
<keyword evidence="1" id="KW-0812">Transmembrane</keyword>
<evidence type="ECO:0000256" key="1">
    <source>
        <dbReference type="SAM" id="Phobius"/>
    </source>
</evidence>
<keyword evidence="3" id="KW-1185">Reference proteome</keyword>
<dbReference type="EMBL" id="RRYP01001266">
    <property type="protein sequence ID" value="TNV86159.1"/>
    <property type="molecule type" value="Genomic_DNA"/>
</dbReference>
<evidence type="ECO:0000313" key="2">
    <source>
        <dbReference type="EMBL" id="TNV86159.1"/>
    </source>
</evidence>
<protein>
    <submittedName>
        <fullName evidence="2">Uncharacterized protein</fullName>
    </submittedName>
</protein>
<name>A0A8J8P558_HALGN</name>